<feature type="domain" description="SGNH hydrolase-type esterase" evidence="2">
    <location>
        <begin position="53"/>
        <end position="209"/>
    </location>
</feature>
<feature type="signal peptide" evidence="1">
    <location>
        <begin position="1"/>
        <end position="19"/>
    </location>
</feature>
<dbReference type="SUPFAM" id="SSF52266">
    <property type="entry name" value="SGNH hydrolase"/>
    <property type="match status" value="1"/>
</dbReference>
<dbReference type="InterPro" id="IPR037460">
    <property type="entry name" value="SEST-like"/>
</dbReference>
<dbReference type="PANTHER" id="PTHR37981:SF1">
    <property type="entry name" value="SGNH HYDROLASE-TYPE ESTERASE DOMAIN-CONTAINING PROTEIN"/>
    <property type="match status" value="1"/>
</dbReference>
<dbReference type="Gene3D" id="3.40.50.1110">
    <property type="entry name" value="SGNH hydrolase"/>
    <property type="match status" value="1"/>
</dbReference>
<gene>
    <name evidence="3" type="ORF">PGQ11_013200</name>
</gene>
<proteinExistence type="predicted"/>
<comment type="caution">
    <text evidence="3">The sequence shown here is derived from an EMBL/GenBank/DDBJ whole genome shotgun (WGS) entry which is preliminary data.</text>
</comment>
<keyword evidence="1" id="KW-0732">Signal</keyword>
<dbReference type="Proteomes" id="UP001390339">
    <property type="component" value="Unassembled WGS sequence"/>
</dbReference>
<dbReference type="InterPro" id="IPR036514">
    <property type="entry name" value="SGNH_hydro_sf"/>
</dbReference>
<protein>
    <submittedName>
        <fullName evidence="3">Esterase family protein</fullName>
    </submittedName>
</protein>
<reference evidence="3 4" key="1">
    <citation type="journal article" date="2024" name="IMA Fungus">
        <title>Apiospora arundinis, a panoply of carbohydrate-active enzymes and secondary metabolites.</title>
        <authorList>
            <person name="Sorensen T."/>
            <person name="Petersen C."/>
            <person name="Muurmann A.T."/>
            <person name="Christiansen J.V."/>
            <person name="Brundto M.L."/>
            <person name="Overgaard C.K."/>
            <person name="Boysen A.T."/>
            <person name="Wollenberg R.D."/>
            <person name="Larsen T.O."/>
            <person name="Sorensen J.L."/>
            <person name="Nielsen K.L."/>
            <person name="Sondergaard T.E."/>
        </authorList>
    </citation>
    <scope>NUCLEOTIDE SEQUENCE [LARGE SCALE GENOMIC DNA]</scope>
    <source>
        <strain evidence="3 4">AAU 773</strain>
    </source>
</reference>
<sequence length="669" mass="75152">MLLRILIFLSSIGLRHVYARPANSSLLPGLAPLLASRDSDDPSDLSWVRRWAAIGDSFTAGIGAGERLGSPVHNNRDWVCSRYTYSWVQIVNKALGKSVTDFQFLACSGDRTPQIYDQAKAISGKVDLVMMTAGGNDLCLAAMLKQCVFLAWDGEKSCQDVIDKAQSNIDSILKPNIQQVIDALDDKVNDNGVVVYAGYAPYFNTDNGDCGDSQKQNWAIFAWKWRYFFGSPLSLSIERRKKFNTLVENINKAIRETVESNDGKKKYRIAYADWADWPGIVDGQMCSPNDDGSFPNSKQPNMHFYKRDTRVKGVTIHDGLKKRGLNETTGISGKETQWYASDLGAIASDDLYESLLYQSRNPRAEALHLLDSRAPSPAGCPGDSLPNAPLGIGLPDSFARNFHPNSNGHESMAAFALQTVVWKRAQMLGKDACKVKKTEEITCWSDLGTENQPYAGKDLLDENRKDFCENHVKPENGQINWKAEWKYNNDTYEEHDFYMKLDNNAKDFNKDDCLTAFDKIINSCDTDESANPMHWKHGGRYVRGDYTYEINPRWFRPFQTRADGECNGVYKFWFSDYDISGSGWNGRDSGKAFLDALKGCMGLGVTRYNFQYCANKADCQGWEWHVNFRTPIWVGRCFDKNYKAAKKVGGYHHKFKGSGYDDAGCGGSA</sequence>
<organism evidence="3 4">
    <name type="scientific">Apiospora arundinis</name>
    <dbReference type="NCBI Taxonomy" id="335852"/>
    <lineage>
        <taxon>Eukaryota</taxon>
        <taxon>Fungi</taxon>
        <taxon>Dikarya</taxon>
        <taxon>Ascomycota</taxon>
        <taxon>Pezizomycotina</taxon>
        <taxon>Sordariomycetes</taxon>
        <taxon>Xylariomycetidae</taxon>
        <taxon>Amphisphaeriales</taxon>
        <taxon>Apiosporaceae</taxon>
        <taxon>Apiospora</taxon>
    </lineage>
</organism>
<dbReference type="EMBL" id="JAPCWZ010000007">
    <property type="protein sequence ID" value="KAK8857288.1"/>
    <property type="molecule type" value="Genomic_DNA"/>
</dbReference>
<accession>A0ABR2I4F0</accession>
<evidence type="ECO:0000313" key="4">
    <source>
        <dbReference type="Proteomes" id="UP001390339"/>
    </source>
</evidence>
<name>A0ABR2I4F0_9PEZI</name>
<dbReference type="Pfam" id="PF13472">
    <property type="entry name" value="Lipase_GDSL_2"/>
    <property type="match status" value="1"/>
</dbReference>
<evidence type="ECO:0000259" key="2">
    <source>
        <dbReference type="Pfam" id="PF13472"/>
    </source>
</evidence>
<keyword evidence="4" id="KW-1185">Reference proteome</keyword>
<dbReference type="Pfam" id="PF18647">
    <property type="entry name" value="Fungal_lectin_2"/>
    <property type="match status" value="1"/>
</dbReference>
<evidence type="ECO:0000313" key="3">
    <source>
        <dbReference type="EMBL" id="KAK8857288.1"/>
    </source>
</evidence>
<evidence type="ECO:0000256" key="1">
    <source>
        <dbReference type="SAM" id="SignalP"/>
    </source>
</evidence>
<dbReference type="PANTHER" id="PTHR37981">
    <property type="entry name" value="LIPASE 2"/>
    <property type="match status" value="1"/>
</dbReference>
<dbReference type="CDD" id="cd01823">
    <property type="entry name" value="SEST_like"/>
    <property type="match status" value="1"/>
</dbReference>
<dbReference type="InterPro" id="IPR013830">
    <property type="entry name" value="SGNH_hydro"/>
</dbReference>
<feature type="chain" id="PRO_5045554794" evidence="1">
    <location>
        <begin position="20"/>
        <end position="669"/>
    </location>
</feature>